<name>A0A0C4YEP3_9BURK</name>
<dbReference type="KEGG" id="cbw:RR42_s2600"/>
<protein>
    <submittedName>
        <fullName evidence="1">Uncharacterized protein</fullName>
    </submittedName>
</protein>
<reference evidence="1 2" key="1">
    <citation type="journal article" date="2015" name="Genome Announc.">
        <title>Complete Genome Sequence of Cupriavidus basilensis 4G11, Isolated from the Oak Ridge Field Research Center Site.</title>
        <authorList>
            <person name="Ray J."/>
            <person name="Waters R.J."/>
            <person name="Skerker J.M."/>
            <person name="Kuehl J.V."/>
            <person name="Price M.N."/>
            <person name="Huang J."/>
            <person name="Chakraborty R."/>
            <person name="Arkin A.P."/>
            <person name="Deutschbauer A."/>
        </authorList>
    </citation>
    <scope>NUCLEOTIDE SEQUENCE [LARGE SCALE GENOMIC DNA]</scope>
    <source>
        <strain evidence="1">4G11</strain>
    </source>
</reference>
<dbReference type="EMBL" id="CP010537">
    <property type="protein sequence ID" value="AJG24182.1"/>
    <property type="molecule type" value="Genomic_DNA"/>
</dbReference>
<gene>
    <name evidence="1" type="ORF">RR42_s2600</name>
</gene>
<dbReference type="AlphaFoldDB" id="A0A0C4YEP3"/>
<organism evidence="1 2">
    <name type="scientific">Cupriavidus basilensis</name>
    <dbReference type="NCBI Taxonomy" id="68895"/>
    <lineage>
        <taxon>Bacteria</taxon>
        <taxon>Pseudomonadati</taxon>
        <taxon>Pseudomonadota</taxon>
        <taxon>Betaproteobacteria</taxon>
        <taxon>Burkholderiales</taxon>
        <taxon>Burkholderiaceae</taxon>
        <taxon>Cupriavidus</taxon>
    </lineage>
</organism>
<dbReference type="Proteomes" id="UP000031843">
    <property type="component" value="Chromosome secondary"/>
</dbReference>
<accession>A0A0C4YEP3</accession>
<proteinExistence type="predicted"/>
<sequence length="40" mass="4574">MHTSIPKKRTVSVFDLHKGKIFFDGIYCSIATAIVDKHRI</sequence>
<keyword evidence="2" id="KW-1185">Reference proteome</keyword>
<evidence type="ECO:0000313" key="1">
    <source>
        <dbReference type="EMBL" id="AJG24182.1"/>
    </source>
</evidence>
<evidence type="ECO:0000313" key="2">
    <source>
        <dbReference type="Proteomes" id="UP000031843"/>
    </source>
</evidence>